<proteinExistence type="predicted"/>
<evidence type="ECO:0000313" key="2">
    <source>
        <dbReference type="EMBL" id="MCA9381414.1"/>
    </source>
</evidence>
<comment type="caution">
    <text evidence="2">The sequence shown here is derived from an EMBL/GenBank/DDBJ whole genome shotgun (WGS) entry which is preliminary data.</text>
</comment>
<name>A0A955L1Y9_9BACT</name>
<reference evidence="2" key="2">
    <citation type="journal article" date="2021" name="Microbiome">
        <title>Successional dynamics and alternative stable states in a saline activated sludge microbial community over 9 years.</title>
        <authorList>
            <person name="Wang Y."/>
            <person name="Ye J."/>
            <person name="Ju F."/>
            <person name="Liu L."/>
            <person name="Boyd J.A."/>
            <person name="Deng Y."/>
            <person name="Parks D.H."/>
            <person name="Jiang X."/>
            <person name="Yin X."/>
            <person name="Woodcroft B.J."/>
            <person name="Tyson G.W."/>
            <person name="Hugenholtz P."/>
            <person name="Polz M.F."/>
            <person name="Zhang T."/>
        </authorList>
    </citation>
    <scope>NUCLEOTIDE SEQUENCE</scope>
    <source>
        <strain evidence="2">HKST-UBA13</strain>
    </source>
</reference>
<dbReference type="AlphaFoldDB" id="A0A955L1Y9"/>
<gene>
    <name evidence="2" type="ORF">KC678_04065</name>
</gene>
<dbReference type="Gene3D" id="1.20.1260.10">
    <property type="match status" value="1"/>
</dbReference>
<dbReference type="InterPro" id="IPR009078">
    <property type="entry name" value="Ferritin-like_SF"/>
</dbReference>
<dbReference type="InterPro" id="IPR012347">
    <property type="entry name" value="Ferritin-like"/>
</dbReference>
<dbReference type="InterPro" id="IPR019243">
    <property type="entry name" value="DUF2202"/>
</dbReference>
<accession>A0A955L1Y9</accession>
<protein>
    <submittedName>
        <fullName evidence="2">DUF2202 domain-containing protein</fullName>
    </submittedName>
</protein>
<dbReference type="Proteomes" id="UP000775877">
    <property type="component" value="Unassembled WGS sequence"/>
</dbReference>
<organism evidence="2 3">
    <name type="scientific">Candidatus Dojkabacteria bacterium</name>
    <dbReference type="NCBI Taxonomy" id="2099670"/>
    <lineage>
        <taxon>Bacteria</taxon>
        <taxon>Candidatus Dojkabacteria</taxon>
    </lineage>
</organism>
<evidence type="ECO:0000313" key="3">
    <source>
        <dbReference type="Proteomes" id="UP000775877"/>
    </source>
</evidence>
<sequence>MNKKNVLLVTFTLTIITVLVLLVSFKNNSQNEFIDNYSQIDDKDYLNDDTYYSELPVEDLSQDEINGLLQMREEEKLAHDVYTKLYEMWGQKIFSNISDSEQTHTDLVATLLDKYNVEDPVKTAEIGVFTNDEISKLYNELIELGQDSLMDALKVGATVEDLDIYDLANLMEKTDNEDILAAYQNLTKGSRNHLRSFTRLINRNGGIYSPQYISTDLYNEIITSPSENGVLYDSSGNQR</sequence>
<dbReference type="Pfam" id="PF09968">
    <property type="entry name" value="DUF2202"/>
    <property type="match status" value="1"/>
</dbReference>
<reference evidence="2" key="1">
    <citation type="submission" date="2020-04" db="EMBL/GenBank/DDBJ databases">
        <authorList>
            <person name="Zhang T."/>
        </authorList>
    </citation>
    <scope>NUCLEOTIDE SEQUENCE</scope>
    <source>
        <strain evidence="2">HKST-UBA13</strain>
    </source>
</reference>
<dbReference type="EMBL" id="JAGQLJ010000097">
    <property type="protein sequence ID" value="MCA9381414.1"/>
    <property type="molecule type" value="Genomic_DNA"/>
</dbReference>
<evidence type="ECO:0000259" key="1">
    <source>
        <dbReference type="Pfam" id="PF09968"/>
    </source>
</evidence>
<feature type="domain" description="DUF2202" evidence="1">
    <location>
        <begin position="64"/>
        <end position="224"/>
    </location>
</feature>
<dbReference type="SUPFAM" id="SSF47240">
    <property type="entry name" value="Ferritin-like"/>
    <property type="match status" value="1"/>
</dbReference>
<dbReference type="CDD" id="cd01048">
    <property type="entry name" value="Ferritin_like_AB2"/>
    <property type="match status" value="1"/>
</dbReference>